<comment type="subcellular location">
    <subcellularLocation>
        <location evidence="1">Chromosome</location>
    </subcellularLocation>
</comment>
<reference evidence="12" key="1">
    <citation type="submission" date="2025-08" db="UniProtKB">
        <authorList>
            <consortium name="RefSeq"/>
        </authorList>
    </citation>
    <scope>IDENTIFICATION</scope>
    <source>
        <tissue evidence="12">Gonads</tissue>
    </source>
</reference>
<dbReference type="Pfam" id="PF00856">
    <property type="entry name" value="SET"/>
    <property type="match status" value="1"/>
</dbReference>
<accession>A0A1S3HQZ3</accession>
<keyword evidence="2" id="KW-0158">Chromosome</keyword>
<dbReference type="GeneID" id="106157374"/>
<keyword evidence="7" id="KW-0862">Zinc</keyword>
<keyword evidence="6" id="KW-0479">Metal-binding</keyword>
<dbReference type="InParanoid" id="A0A1S3HQZ3"/>
<evidence type="ECO:0000256" key="7">
    <source>
        <dbReference type="ARBA" id="ARBA00022833"/>
    </source>
</evidence>
<dbReference type="SMART" id="SM00468">
    <property type="entry name" value="PreSET"/>
    <property type="match status" value="1"/>
</dbReference>
<evidence type="ECO:0000313" key="12">
    <source>
        <dbReference type="RefSeq" id="XP_013388457.1"/>
    </source>
</evidence>
<dbReference type="AlphaFoldDB" id="A0A1S3HQZ3"/>
<evidence type="ECO:0000259" key="10">
    <source>
        <dbReference type="PROSITE" id="PS50868"/>
    </source>
</evidence>
<dbReference type="KEGG" id="lak:106157374"/>
<gene>
    <name evidence="12" type="primary">LOC106157374</name>
</gene>
<dbReference type="PANTHER" id="PTHR46223:SF3">
    <property type="entry name" value="HISTONE-LYSINE N-METHYLTRANSFERASE SET-23"/>
    <property type="match status" value="1"/>
</dbReference>
<evidence type="ECO:0000313" key="11">
    <source>
        <dbReference type="Proteomes" id="UP000085678"/>
    </source>
</evidence>
<dbReference type="SMART" id="SM00317">
    <property type="entry name" value="SET"/>
    <property type="match status" value="1"/>
</dbReference>
<dbReference type="Gene3D" id="2.170.270.10">
    <property type="entry name" value="SET domain"/>
    <property type="match status" value="1"/>
</dbReference>
<dbReference type="SUPFAM" id="SSF82199">
    <property type="entry name" value="SET domain"/>
    <property type="match status" value="1"/>
</dbReference>
<evidence type="ECO:0000256" key="6">
    <source>
        <dbReference type="ARBA" id="ARBA00022723"/>
    </source>
</evidence>
<dbReference type="InterPro" id="IPR003616">
    <property type="entry name" value="Post-SET_dom"/>
</dbReference>
<sequence>MDVSEGCENIPIYLDKRDRKERSPVFQYTKCNIPGPGTDTEDFVSQFQGCDCHSVCLPDTCPCIQRFGPSYNNEGQLICTTISLCDKPVYECNRECKCSIQCSNRIVQIGVQFKLQVRNTDSDKGFGLYALETIPKDHFVCEYAGEVLTQEEAKRRTKALKHADMNYIFVLREHIHLVQADHSNVPPKEGKHVASTEYRHEPANGNIHVALNEDMHVTPNENMHVHLASNEDIQLAPNEVLTTYIDPTRIGNVGRFINHSCGPNLYIVPVRVDNSVPKLALFASRDIFAGEELSFNYSGSSGPVPKSTENDCVVSLRKLCHCGYADCQGFLPFDESLFDSDA</sequence>
<organism evidence="11 12">
    <name type="scientific">Lingula anatina</name>
    <name type="common">Brachiopod</name>
    <name type="synonym">Lingula unguis</name>
    <dbReference type="NCBI Taxonomy" id="7574"/>
    <lineage>
        <taxon>Eukaryota</taxon>
        <taxon>Metazoa</taxon>
        <taxon>Spiralia</taxon>
        <taxon>Lophotrochozoa</taxon>
        <taxon>Brachiopoda</taxon>
        <taxon>Linguliformea</taxon>
        <taxon>Lingulata</taxon>
        <taxon>Lingulida</taxon>
        <taxon>Linguloidea</taxon>
        <taxon>Lingulidae</taxon>
        <taxon>Lingula</taxon>
    </lineage>
</organism>
<dbReference type="GO" id="GO:0008270">
    <property type="term" value="F:zinc ion binding"/>
    <property type="evidence" value="ECO:0007669"/>
    <property type="project" value="InterPro"/>
</dbReference>
<name>A0A1S3HQZ3_LINAN</name>
<protein>
    <submittedName>
        <fullName evidence="12">Histone-lysine N-methyltransferase SETMAR</fullName>
    </submittedName>
</protein>
<keyword evidence="11" id="KW-1185">Reference proteome</keyword>
<dbReference type="Pfam" id="PF05033">
    <property type="entry name" value="Pre-SET"/>
    <property type="match status" value="1"/>
</dbReference>
<evidence type="ECO:0000256" key="2">
    <source>
        <dbReference type="ARBA" id="ARBA00022454"/>
    </source>
</evidence>
<dbReference type="GO" id="GO:0005634">
    <property type="term" value="C:nucleus"/>
    <property type="evidence" value="ECO:0007669"/>
    <property type="project" value="InterPro"/>
</dbReference>
<dbReference type="InterPro" id="IPR007728">
    <property type="entry name" value="Pre-SET_dom"/>
</dbReference>
<evidence type="ECO:0000256" key="1">
    <source>
        <dbReference type="ARBA" id="ARBA00004286"/>
    </source>
</evidence>
<dbReference type="OMA" id="GLECENR"/>
<feature type="domain" description="Post-SET" evidence="10">
    <location>
        <begin position="316"/>
        <end position="332"/>
    </location>
</feature>
<dbReference type="PROSITE" id="PS50868">
    <property type="entry name" value="POST_SET"/>
    <property type="match status" value="1"/>
</dbReference>
<dbReference type="OrthoDB" id="616263at2759"/>
<dbReference type="FunCoup" id="A0A1S3HQZ3">
    <property type="interactions" value="258"/>
</dbReference>
<keyword evidence="5" id="KW-0949">S-adenosyl-L-methionine</keyword>
<feature type="domain" description="SET" evidence="8">
    <location>
        <begin position="113"/>
        <end position="298"/>
    </location>
</feature>
<feature type="domain" description="Pre-SET" evidence="9">
    <location>
        <begin position="48"/>
        <end position="110"/>
    </location>
</feature>
<dbReference type="PROSITE" id="PS50867">
    <property type="entry name" value="PRE_SET"/>
    <property type="match status" value="1"/>
</dbReference>
<dbReference type="GO" id="GO:0042054">
    <property type="term" value="F:histone methyltransferase activity"/>
    <property type="evidence" value="ECO:0007669"/>
    <property type="project" value="InterPro"/>
</dbReference>
<evidence type="ECO:0000256" key="3">
    <source>
        <dbReference type="ARBA" id="ARBA00022603"/>
    </source>
</evidence>
<dbReference type="STRING" id="7574.A0A1S3HQZ3"/>
<keyword evidence="4" id="KW-0808">Transferase</keyword>
<dbReference type="CDD" id="cd10544">
    <property type="entry name" value="SET_SETMAR"/>
    <property type="match status" value="1"/>
</dbReference>
<keyword evidence="3" id="KW-0489">Methyltransferase</keyword>
<proteinExistence type="predicted"/>
<dbReference type="Proteomes" id="UP000085678">
    <property type="component" value="Unplaced"/>
</dbReference>
<dbReference type="PROSITE" id="PS50280">
    <property type="entry name" value="SET"/>
    <property type="match status" value="1"/>
</dbReference>
<evidence type="ECO:0000259" key="9">
    <source>
        <dbReference type="PROSITE" id="PS50867"/>
    </source>
</evidence>
<dbReference type="InterPro" id="IPR046341">
    <property type="entry name" value="SET_dom_sf"/>
</dbReference>
<evidence type="ECO:0000259" key="8">
    <source>
        <dbReference type="PROSITE" id="PS50280"/>
    </source>
</evidence>
<evidence type="ECO:0000256" key="5">
    <source>
        <dbReference type="ARBA" id="ARBA00022691"/>
    </source>
</evidence>
<dbReference type="InterPro" id="IPR050973">
    <property type="entry name" value="H3K9_Histone-Lys_N-MTase"/>
</dbReference>
<dbReference type="InterPro" id="IPR001214">
    <property type="entry name" value="SET_dom"/>
</dbReference>
<dbReference type="GO" id="GO:0032259">
    <property type="term" value="P:methylation"/>
    <property type="evidence" value="ECO:0007669"/>
    <property type="project" value="UniProtKB-KW"/>
</dbReference>
<dbReference type="PANTHER" id="PTHR46223">
    <property type="entry name" value="HISTONE-LYSINE N-METHYLTRANSFERASE SUV39H"/>
    <property type="match status" value="1"/>
</dbReference>
<evidence type="ECO:0000256" key="4">
    <source>
        <dbReference type="ARBA" id="ARBA00022679"/>
    </source>
</evidence>
<dbReference type="GO" id="GO:0005694">
    <property type="term" value="C:chromosome"/>
    <property type="evidence" value="ECO:0007669"/>
    <property type="project" value="UniProtKB-SubCell"/>
</dbReference>
<dbReference type="RefSeq" id="XP_013388457.1">
    <property type="nucleotide sequence ID" value="XM_013533003.2"/>
</dbReference>